<reference evidence="1" key="1">
    <citation type="submission" date="2023-01" db="EMBL/GenBank/DDBJ databases">
        <title>Colletotrichum chrysophilum M932 genome sequence.</title>
        <authorList>
            <person name="Baroncelli R."/>
        </authorList>
    </citation>
    <scope>NUCLEOTIDE SEQUENCE</scope>
    <source>
        <strain evidence="1">M932</strain>
    </source>
</reference>
<name>A0AAD9ELX7_9PEZI</name>
<gene>
    <name evidence="1" type="ORF">CCHR01_04007</name>
</gene>
<evidence type="ECO:0000313" key="2">
    <source>
        <dbReference type="Proteomes" id="UP001243330"/>
    </source>
</evidence>
<dbReference type="EMBL" id="JAQOWY010000056">
    <property type="protein sequence ID" value="KAK1853380.1"/>
    <property type="molecule type" value="Genomic_DNA"/>
</dbReference>
<proteinExistence type="predicted"/>
<accession>A0AAD9ELX7</accession>
<protein>
    <submittedName>
        <fullName evidence="1">Uncharacterized protein</fullName>
    </submittedName>
</protein>
<evidence type="ECO:0000313" key="1">
    <source>
        <dbReference type="EMBL" id="KAK1853380.1"/>
    </source>
</evidence>
<dbReference type="AlphaFoldDB" id="A0AAD9ELX7"/>
<keyword evidence="2" id="KW-1185">Reference proteome</keyword>
<organism evidence="1 2">
    <name type="scientific">Colletotrichum chrysophilum</name>
    <dbReference type="NCBI Taxonomy" id="1836956"/>
    <lineage>
        <taxon>Eukaryota</taxon>
        <taxon>Fungi</taxon>
        <taxon>Dikarya</taxon>
        <taxon>Ascomycota</taxon>
        <taxon>Pezizomycotina</taxon>
        <taxon>Sordariomycetes</taxon>
        <taxon>Hypocreomycetidae</taxon>
        <taxon>Glomerellales</taxon>
        <taxon>Glomerellaceae</taxon>
        <taxon>Colletotrichum</taxon>
        <taxon>Colletotrichum gloeosporioides species complex</taxon>
    </lineage>
</organism>
<sequence>MLAETRRCCCSARQGGRECWVSSIYRHSCSVCCRRSPTESNSDRRGTHRDDVIDVCRRGRAMIFFLLISDAAGIPRVRRLQHTHGHRSSCCCRELIHLRFSEVEVGSVSLQSSDRISQATSKDWIRHPWIISRTKSLLPVSSPPTSAP</sequence>
<comment type="caution">
    <text evidence="1">The sequence shown here is derived from an EMBL/GenBank/DDBJ whole genome shotgun (WGS) entry which is preliminary data.</text>
</comment>
<dbReference type="Proteomes" id="UP001243330">
    <property type="component" value="Unassembled WGS sequence"/>
</dbReference>